<keyword evidence="2" id="KW-1185">Reference proteome</keyword>
<gene>
    <name evidence="1" type="ORF">UCRPC4_g05780</name>
</gene>
<reference evidence="1 2" key="1">
    <citation type="submission" date="2015-05" db="EMBL/GenBank/DDBJ databases">
        <title>Distinctive expansion of gene families associated with plant cell wall degradation and secondary metabolism in the genomes of grapevine trunk pathogens.</title>
        <authorList>
            <person name="Lawrence D.P."/>
            <person name="Travadon R."/>
            <person name="Rolshausen P.E."/>
            <person name="Baumgartner K."/>
        </authorList>
    </citation>
    <scope>NUCLEOTIDE SEQUENCE [LARGE SCALE GENOMIC DNA]</scope>
    <source>
        <strain evidence="1">UCRPC4</strain>
    </source>
</reference>
<dbReference type="AlphaFoldDB" id="A0A0G2E184"/>
<evidence type="ECO:0000313" key="2">
    <source>
        <dbReference type="Proteomes" id="UP000053317"/>
    </source>
</evidence>
<accession>A0A0G2E184</accession>
<dbReference type="EMBL" id="LCWF01000155">
    <property type="protein sequence ID" value="KKY16822.1"/>
    <property type="molecule type" value="Genomic_DNA"/>
</dbReference>
<proteinExistence type="predicted"/>
<sequence>MQDTANMPSVLMCQFDERKPKIIRQSSLMDMLDMEPDEVDAAAADVDVAVDMAIDVDMSIEAVAVVEMLVCRTRAVQY</sequence>
<protein>
    <submittedName>
        <fullName evidence="1">Uncharacterized protein</fullName>
    </submittedName>
</protein>
<dbReference type="Proteomes" id="UP000053317">
    <property type="component" value="Unassembled WGS sequence"/>
</dbReference>
<evidence type="ECO:0000313" key="1">
    <source>
        <dbReference type="EMBL" id="KKY16822.1"/>
    </source>
</evidence>
<reference evidence="1 2" key="2">
    <citation type="submission" date="2015-05" db="EMBL/GenBank/DDBJ databases">
        <authorList>
            <person name="Morales-Cruz A."/>
            <person name="Amrine K.C."/>
            <person name="Cantu D."/>
        </authorList>
    </citation>
    <scope>NUCLEOTIDE SEQUENCE [LARGE SCALE GENOMIC DNA]</scope>
    <source>
        <strain evidence="1">UCRPC4</strain>
    </source>
</reference>
<organism evidence="1 2">
    <name type="scientific">Phaeomoniella chlamydospora</name>
    <name type="common">Phaeoacremonium chlamydosporum</name>
    <dbReference type="NCBI Taxonomy" id="158046"/>
    <lineage>
        <taxon>Eukaryota</taxon>
        <taxon>Fungi</taxon>
        <taxon>Dikarya</taxon>
        <taxon>Ascomycota</taxon>
        <taxon>Pezizomycotina</taxon>
        <taxon>Eurotiomycetes</taxon>
        <taxon>Chaetothyriomycetidae</taxon>
        <taxon>Phaeomoniellales</taxon>
        <taxon>Phaeomoniellaceae</taxon>
        <taxon>Phaeomoniella</taxon>
    </lineage>
</organism>
<comment type="caution">
    <text evidence="1">The sequence shown here is derived from an EMBL/GenBank/DDBJ whole genome shotgun (WGS) entry which is preliminary data.</text>
</comment>
<name>A0A0G2E184_PHACM</name>